<dbReference type="STRING" id="755732.Fluta_1919"/>
<dbReference type="eggNOG" id="COG1845">
    <property type="taxonomic scope" value="Bacteria"/>
</dbReference>
<keyword evidence="6 7" id="KW-0472">Membrane</keyword>
<gene>
    <name evidence="9" type="ordered locus">Fluta_1919</name>
</gene>
<dbReference type="Pfam" id="PF00510">
    <property type="entry name" value="COX3"/>
    <property type="match status" value="1"/>
</dbReference>
<dbReference type="RefSeq" id="WP_013686676.1">
    <property type="nucleotide sequence ID" value="NC_015321.1"/>
</dbReference>
<keyword evidence="3" id="KW-1003">Cell membrane</keyword>
<keyword evidence="4 7" id="KW-0812">Transmembrane</keyword>
<accession>F2IJL6</accession>
<dbReference type="EMBL" id="CP002542">
    <property type="protein sequence ID" value="AEA43906.1"/>
    <property type="molecule type" value="Genomic_DNA"/>
</dbReference>
<feature type="transmembrane region" description="Helical" evidence="7">
    <location>
        <begin position="111"/>
        <end position="131"/>
    </location>
</feature>
<evidence type="ECO:0000313" key="9">
    <source>
        <dbReference type="EMBL" id="AEA43906.1"/>
    </source>
</evidence>
<dbReference type="InterPro" id="IPR024791">
    <property type="entry name" value="Cyt_c/ubiquinol_Oxase_su3"/>
</dbReference>
<feature type="transmembrane region" description="Helical" evidence="7">
    <location>
        <begin position="29"/>
        <end position="51"/>
    </location>
</feature>
<feature type="transmembrane region" description="Helical" evidence="7">
    <location>
        <begin position="286"/>
        <end position="310"/>
    </location>
</feature>
<dbReference type="InterPro" id="IPR013833">
    <property type="entry name" value="Cyt_c_oxidase_su3_a-hlx"/>
</dbReference>
<feature type="transmembrane region" description="Helical" evidence="7">
    <location>
        <begin position="331"/>
        <end position="349"/>
    </location>
</feature>
<dbReference type="SUPFAM" id="SSF81452">
    <property type="entry name" value="Cytochrome c oxidase subunit III-like"/>
    <property type="match status" value="2"/>
</dbReference>
<evidence type="ECO:0000256" key="2">
    <source>
        <dbReference type="ARBA" id="ARBA00010581"/>
    </source>
</evidence>
<reference evidence="10" key="2">
    <citation type="submission" date="2011-02" db="EMBL/GenBank/DDBJ databases">
        <title>The complete genome of Fluviicola taffensis DSM 16823.</title>
        <authorList>
            <consortium name="US DOE Joint Genome Institute (JGI-PGF)"/>
            <person name="Lucas S."/>
            <person name="Copeland A."/>
            <person name="Lapidus A."/>
            <person name="Bruce D."/>
            <person name="Goodwin L."/>
            <person name="Pitluck S."/>
            <person name="Kyrpides N."/>
            <person name="Mavromatis K."/>
            <person name="Ivanova N."/>
            <person name="Mikhailova N."/>
            <person name="Pagani I."/>
            <person name="Chertkov O."/>
            <person name="Detter J.C."/>
            <person name="Han C."/>
            <person name="Tapia R."/>
            <person name="Land M."/>
            <person name="Hauser L."/>
            <person name="Markowitz V."/>
            <person name="Cheng J.-F."/>
            <person name="Hugenholtz P."/>
            <person name="Woyke T."/>
            <person name="Wu D."/>
            <person name="Tindall B."/>
            <person name="Pomrenke H.G."/>
            <person name="Brambilla E."/>
            <person name="Klenk H.-P."/>
            <person name="Eisen J.A."/>
        </authorList>
    </citation>
    <scope>NUCLEOTIDE SEQUENCE [LARGE SCALE GENOMIC DNA]</scope>
    <source>
        <strain evidence="10">DSM 16823 / RW262 / RW262</strain>
    </source>
</reference>
<dbReference type="InterPro" id="IPR035973">
    <property type="entry name" value="Cyt_c_oxidase_su3-like_sf"/>
</dbReference>
<feature type="transmembrane region" description="Helical" evidence="7">
    <location>
        <begin position="79"/>
        <end position="99"/>
    </location>
</feature>
<evidence type="ECO:0000259" key="8">
    <source>
        <dbReference type="PROSITE" id="PS50253"/>
    </source>
</evidence>
<evidence type="ECO:0000256" key="1">
    <source>
        <dbReference type="ARBA" id="ARBA00004651"/>
    </source>
</evidence>
<dbReference type="PANTHER" id="PTHR11403:SF2">
    <property type="entry name" value="CYTOCHROME BO(3) UBIQUINOL OXIDASE SUBUNIT 3"/>
    <property type="match status" value="1"/>
</dbReference>
<feature type="domain" description="Heme-copper oxidase subunit III family profile" evidence="8">
    <location>
        <begin position="1"/>
        <end position="350"/>
    </location>
</feature>
<proteinExistence type="inferred from homology"/>
<sequence length="350" mass="39269">MAGHATTHVDASTAWNGKVSPFNVSYGKLMMWFFLVSDALTFGGLLVAYGYTRHTTQSAWPIGEETFDSLPFLGHGYPLIYVALMTFILIVSSVTMVLAVEAGHRMDKKGVMKWMIATIIGGFFFLGSQAWEWSHFIHGSHFGSVEIMSGEHTGSRAIVKGHFGDLESFTVVQAGKHHKVGDVIKETPDELFHHFRTAVMNGDVKDGKITLHDGSVATWKKQHDHEMKLIIKTDGNEHSLAKVTVVKGKDAEVKYWESVNSGKKGAIIYGADLTSNEYGPSQYGQFFFFITGFHGFHVFSGVMINILIFLGVSRGTYHKRGHYEMVEKTGLYWHFVDLVWVFVFTFFYLV</sequence>
<evidence type="ECO:0000256" key="4">
    <source>
        <dbReference type="ARBA" id="ARBA00022692"/>
    </source>
</evidence>
<dbReference type="InterPro" id="IPR000298">
    <property type="entry name" value="Cyt_c_oxidase-like_su3"/>
</dbReference>
<comment type="similarity">
    <text evidence="2">Belongs to the cytochrome c oxidase subunit 3 family.</text>
</comment>
<dbReference type="GO" id="GO:0004129">
    <property type="term" value="F:cytochrome-c oxidase activity"/>
    <property type="evidence" value="ECO:0007669"/>
    <property type="project" value="InterPro"/>
</dbReference>
<dbReference type="PANTHER" id="PTHR11403">
    <property type="entry name" value="CYTOCHROME C OXIDASE SUBUNIT III"/>
    <property type="match status" value="1"/>
</dbReference>
<dbReference type="GO" id="GO:0019646">
    <property type="term" value="P:aerobic electron transport chain"/>
    <property type="evidence" value="ECO:0007669"/>
    <property type="project" value="InterPro"/>
</dbReference>
<evidence type="ECO:0000256" key="3">
    <source>
        <dbReference type="ARBA" id="ARBA00022475"/>
    </source>
</evidence>
<dbReference type="AlphaFoldDB" id="F2IJL6"/>
<dbReference type="PROSITE" id="PS50253">
    <property type="entry name" value="COX3"/>
    <property type="match status" value="1"/>
</dbReference>
<reference evidence="9 10" key="1">
    <citation type="journal article" date="2011" name="Stand. Genomic Sci.">
        <title>Complete genome sequence of the gliding freshwater bacterium Fluviicola taffensis type strain (RW262).</title>
        <authorList>
            <person name="Woyke T."/>
            <person name="Chertkov O."/>
            <person name="Lapidus A."/>
            <person name="Nolan M."/>
            <person name="Lucas S."/>
            <person name="Del Rio T.G."/>
            <person name="Tice H."/>
            <person name="Cheng J.F."/>
            <person name="Tapia R."/>
            <person name="Han C."/>
            <person name="Goodwin L."/>
            <person name="Pitluck S."/>
            <person name="Liolios K."/>
            <person name="Pagani I."/>
            <person name="Ivanova N."/>
            <person name="Huntemann M."/>
            <person name="Mavromatis K."/>
            <person name="Mikhailova N."/>
            <person name="Pati A."/>
            <person name="Chen A."/>
            <person name="Palaniappan K."/>
            <person name="Land M."/>
            <person name="Hauser L."/>
            <person name="Brambilla E.M."/>
            <person name="Rohde M."/>
            <person name="Mwirichia R."/>
            <person name="Sikorski J."/>
            <person name="Tindall B.J."/>
            <person name="Goker M."/>
            <person name="Bristow J."/>
            <person name="Eisen J.A."/>
            <person name="Markowitz V."/>
            <person name="Hugenholtz P."/>
            <person name="Klenk H.P."/>
            <person name="Kyrpides N.C."/>
        </authorList>
    </citation>
    <scope>NUCLEOTIDE SEQUENCE [LARGE SCALE GENOMIC DNA]</scope>
    <source>
        <strain evidence="10">DSM 16823 / RW262 / RW262</strain>
    </source>
</reference>
<dbReference type="GO" id="GO:0005886">
    <property type="term" value="C:plasma membrane"/>
    <property type="evidence" value="ECO:0007669"/>
    <property type="project" value="UniProtKB-SubCell"/>
</dbReference>
<protein>
    <submittedName>
        <fullName evidence="9">Cytochrome c oxidase subunit III</fullName>
    </submittedName>
</protein>
<keyword evidence="5 7" id="KW-1133">Transmembrane helix</keyword>
<dbReference type="Proteomes" id="UP000007463">
    <property type="component" value="Chromosome"/>
</dbReference>
<comment type="subcellular location">
    <subcellularLocation>
        <location evidence="1">Cell membrane</location>
        <topology evidence="1">Multi-pass membrane protein</topology>
    </subcellularLocation>
</comment>
<organism evidence="9 10">
    <name type="scientific">Fluviicola taffensis (strain DSM 16823 / NCIMB 13979 / RW262)</name>
    <dbReference type="NCBI Taxonomy" id="755732"/>
    <lineage>
        <taxon>Bacteria</taxon>
        <taxon>Pseudomonadati</taxon>
        <taxon>Bacteroidota</taxon>
        <taxon>Flavobacteriia</taxon>
        <taxon>Flavobacteriales</taxon>
        <taxon>Crocinitomicaceae</taxon>
        <taxon>Fluviicola</taxon>
    </lineage>
</organism>
<keyword evidence="10" id="KW-1185">Reference proteome</keyword>
<evidence type="ECO:0000256" key="5">
    <source>
        <dbReference type="ARBA" id="ARBA00022989"/>
    </source>
</evidence>
<dbReference type="Gene3D" id="1.20.120.80">
    <property type="entry name" value="Cytochrome c oxidase, subunit III, four-helix bundle"/>
    <property type="match status" value="2"/>
</dbReference>
<evidence type="ECO:0000256" key="6">
    <source>
        <dbReference type="ARBA" id="ARBA00023136"/>
    </source>
</evidence>
<evidence type="ECO:0000313" key="10">
    <source>
        <dbReference type="Proteomes" id="UP000007463"/>
    </source>
</evidence>
<evidence type="ECO:0000256" key="7">
    <source>
        <dbReference type="SAM" id="Phobius"/>
    </source>
</evidence>
<dbReference type="HOGENOM" id="CLU_044071_1_0_10"/>
<dbReference type="KEGG" id="fte:Fluta_1919"/>
<name>F2IJL6_FLUTR</name>